<dbReference type="PANTHER" id="PTHR28094">
    <property type="entry name" value="MEIOTICALLY UP-REGULATED GENE 113 PROTEIN"/>
    <property type="match status" value="1"/>
</dbReference>
<dbReference type="PANTHER" id="PTHR28094:SF1">
    <property type="entry name" value="MEIOTICALLY UP-REGULATED GENE 113 PROTEIN"/>
    <property type="match status" value="1"/>
</dbReference>
<evidence type="ECO:0000313" key="3">
    <source>
        <dbReference type="EMBL" id="RGP79163.1"/>
    </source>
</evidence>
<keyword evidence="4" id="KW-1185">Reference proteome</keyword>
<evidence type="ECO:0000313" key="4">
    <source>
        <dbReference type="Proteomes" id="UP000266234"/>
    </source>
</evidence>
<accession>A0A395T357</accession>
<feature type="region of interest" description="Disordered" evidence="1">
    <location>
        <begin position="159"/>
        <end position="184"/>
    </location>
</feature>
<comment type="caution">
    <text evidence="3">The sequence shown here is derived from an EMBL/GenBank/DDBJ whole genome shotgun (WGS) entry which is preliminary data.</text>
</comment>
<reference evidence="3 4" key="1">
    <citation type="journal article" date="2018" name="PLoS Pathog.">
        <title>Evolution of structural diversity of trichothecenes, a family of toxins produced by plant pathogenic and entomopathogenic fungi.</title>
        <authorList>
            <person name="Proctor R.H."/>
            <person name="McCormick S.P."/>
            <person name="Kim H.S."/>
            <person name="Cardoza R.E."/>
            <person name="Stanley A.M."/>
            <person name="Lindo L."/>
            <person name="Kelly A."/>
            <person name="Brown D.W."/>
            <person name="Lee T."/>
            <person name="Vaughan M.M."/>
            <person name="Alexander N.J."/>
            <person name="Busman M."/>
            <person name="Gutierrez S."/>
        </authorList>
    </citation>
    <scope>NUCLEOTIDE SEQUENCE [LARGE SCALE GENOMIC DNA]</scope>
    <source>
        <strain evidence="3 4">NRRL 20695</strain>
    </source>
</reference>
<proteinExistence type="predicted"/>
<protein>
    <recommendedName>
        <fullName evidence="2">Bacteriophage T5 Orf172 DNA-binding domain-containing protein</fullName>
    </recommendedName>
</protein>
<dbReference type="OrthoDB" id="2417614at2759"/>
<dbReference type="AlphaFoldDB" id="A0A395T357"/>
<evidence type="ECO:0000259" key="2">
    <source>
        <dbReference type="SMART" id="SM00974"/>
    </source>
</evidence>
<dbReference type="EMBL" id="PXOG01000054">
    <property type="protein sequence ID" value="RGP79163.1"/>
    <property type="molecule type" value="Genomic_DNA"/>
</dbReference>
<evidence type="ECO:0000256" key="1">
    <source>
        <dbReference type="SAM" id="MobiDB-lite"/>
    </source>
</evidence>
<dbReference type="SMART" id="SM00974">
    <property type="entry name" value="T5orf172"/>
    <property type="match status" value="1"/>
</dbReference>
<sequence length="419" mass="48138">MIPNTATTNFKSVWPKTELALRELLEIDNRDKLTCHGQSAGKSKRCRSPISKSNSEEVSRLLNQILGHGSFSASQSLLGTVAQLIMCQRNHQDQAPRRLSLWETVLKPLKTMVVKTEDEYDSPTTHKDDESGLLVFETVSVKQEIVPKNENTALETTYRHTSQSLPSTTTKTSTISTPVEQSTHRIPTLKHEFEDFGDPWTTTKINKHIRKLILRPLLDTERESDGFIYVYTFPETYHDASPYIKIGYAQNVDRRMKEWKAQCGYDSKLFGQFTAEHYVKVERLVHSQLRNHRKRETQCPACYVSHQEWFKIDSPIASMSIMMWTSWMRQKPYDDDGTLQQKWRTRIEGLDMADPGCWELFVKGVFDDDVDESEVSEEGENFAWSSDDLPDFSGDESLEDLNDESFLIGDVCNTKESLG</sequence>
<feature type="compositionally biased region" description="Low complexity" evidence="1">
    <location>
        <begin position="161"/>
        <end position="177"/>
    </location>
</feature>
<name>A0A395T357_9HYPO</name>
<feature type="region of interest" description="Disordered" evidence="1">
    <location>
        <begin position="376"/>
        <end position="395"/>
    </location>
</feature>
<feature type="domain" description="Bacteriophage T5 Orf172 DNA-binding" evidence="2">
    <location>
        <begin position="238"/>
        <end position="324"/>
    </location>
</feature>
<dbReference type="InterPro" id="IPR053006">
    <property type="entry name" value="Meiosis_regulatory"/>
</dbReference>
<dbReference type="STRING" id="694270.A0A395T357"/>
<organism evidence="3 4">
    <name type="scientific">Fusarium longipes</name>
    <dbReference type="NCBI Taxonomy" id="694270"/>
    <lineage>
        <taxon>Eukaryota</taxon>
        <taxon>Fungi</taxon>
        <taxon>Dikarya</taxon>
        <taxon>Ascomycota</taxon>
        <taxon>Pezizomycotina</taxon>
        <taxon>Sordariomycetes</taxon>
        <taxon>Hypocreomycetidae</taxon>
        <taxon>Hypocreales</taxon>
        <taxon>Nectriaceae</taxon>
        <taxon>Fusarium</taxon>
    </lineage>
</organism>
<gene>
    <name evidence="3" type="ORF">FLONG3_2734</name>
</gene>
<dbReference type="Pfam" id="PF10544">
    <property type="entry name" value="T5orf172"/>
    <property type="match status" value="1"/>
</dbReference>
<dbReference type="Proteomes" id="UP000266234">
    <property type="component" value="Unassembled WGS sequence"/>
</dbReference>
<dbReference type="InterPro" id="IPR018306">
    <property type="entry name" value="Phage_T5_Orf172_DNA-bd"/>
</dbReference>